<feature type="domain" description="Helicase HerA central" evidence="6">
    <location>
        <begin position="43"/>
        <end position="122"/>
    </location>
</feature>
<accession>W0JMD4</accession>
<comment type="similarity">
    <text evidence="1">Belongs to the HerA family.</text>
</comment>
<dbReference type="eggNOG" id="arCOG00280">
    <property type="taxonomic scope" value="Archaea"/>
</dbReference>
<dbReference type="Gene3D" id="3.40.50.300">
    <property type="entry name" value="P-loop containing nucleotide triphosphate hydrolases"/>
    <property type="match status" value="2"/>
</dbReference>
<gene>
    <name evidence="7" type="ORF">HALLA_05975</name>
</gene>
<evidence type="ECO:0000256" key="1">
    <source>
        <dbReference type="ARBA" id="ARBA00007816"/>
    </source>
</evidence>
<evidence type="ECO:0000256" key="5">
    <source>
        <dbReference type="SAM" id="MobiDB-lite"/>
    </source>
</evidence>
<comment type="catalytic activity">
    <reaction evidence="4">
        <text>ATP + H2O = ADP + phosphate + H(+)</text>
        <dbReference type="Rhea" id="RHEA:13065"/>
        <dbReference type="ChEBI" id="CHEBI:15377"/>
        <dbReference type="ChEBI" id="CHEBI:15378"/>
        <dbReference type="ChEBI" id="CHEBI:30616"/>
        <dbReference type="ChEBI" id="CHEBI:43474"/>
        <dbReference type="ChEBI" id="CHEBI:456216"/>
        <dbReference type="EC" id="5.6.2.4"/>
    </reaction>
</comment>
<evidence type="ECO:0000259" key="6">
    <source>
        <dbReference type="Pfam" id="PF01935"/>
    </source>
</evidence>
<dbReference type="GO" id="GO:0043139">
    <property type="term" value="F:5'-3' DNA helicase activity"/>
    <property type="evidence" value="ECO:0007669"/>
    <property type="project" value="UniProtKB-EC"/>
</dbReference>
<dbReference type="Proteomes" id="UP000019024">
    <property type="component" value="Chromosome"/>
</dbReference>
<dbReference type="KEGG" id="hlr:HALLA_05975"/>
<dbReference type="AlphaFoldDB" id="W0JMD4"/>
<feature type="region of interest" description="Disordered" evidence="5">
    <location>
        <begin position="323"/>
        <end position="351"/>
    </location>
</feature>
<keyword evidence="8" id="KW-1185">Reference proteome</keyword>
<dbReference type="EMBL" id="CP007055">
    <property type="protein sequence ID" value="AHF98461.1"/>
    <property type="molecule type" value="Genomic_DNA"/>
</dbReference>
<dbReference type="PANTHER" id="PTHR42957">
    <property type="entry name" value="HELICASE MJ1565-RELATED"/>
    <property type="match status" value="1"/>
</dbReference>
<organism evidence="7 8">
    <name type="scientific">Halostagnicola larsenii XH-48</name>
    <dbReference type="NCBI Taxonomy" id="797299"/>
    <lineage>
        <taxon>Archaea</taxon>
        <taxon>Methanobacteriati</taxon>
        <taxon>Methanobacteriota</taxon>
        <taxon>Stenosarchaea group</taxon>
        <taxon>Halobacteria</taxon>
        <taxon>Halobacteriales</taxon>
        <taxon>Natrialbaceae</taxon>
        <taxon>Halostagnicola</taxon>
    </lineage>
</organism>
<name>W0JMD4_9EURY</name>
<dbReference type="HOGENOM" id="CLU_058575_0_0_2"/>
<protein>
    <submittedName>
        <fullName evidence="7">ATPase</fullName>
    </submittedName>
</protein>
<dbReference type="InterPro" id="IPR002789">
    <property type="entry name" value="HerA_central"/>
</dbReference>
<evidence type="ECO:0000256" key="4">
    <source>
        <dbReference type="ARBA" id="ARBA00048988"/>
    </source>
</evidence>
<dbReference type="PATRIC" id="fig|797299.3.peg.238"/>
<dbReference type="STRING" id="797299.HALLA_05975"/>
<dbReference type="GO" id="GO:0043138">
    <property type="term" value="F:3'-5' DNA helicase activity"/>
    <property type="evidence" value="ECO:0007669"/>
    <property type="project" value="UniProtKB-EC"/>
</dbReference>
<dbReference type="InterPro" id="IPR008571">
    <property type="entry name" value="HerA-like"/>
</dbReference>
<comment type="catalytic activity">
    <reaction evidence="3">
        <text>ATP + H2O = ADP + phosphate + H(+)</text>
        <dbReference type="Rhea" id="RHEA:13065"/>
        <dbReference type="ChEBI" id="CHEBI:15377"/>
        <dbReference type="ChEBI" id="CHEBI:15378"/>
        <dbReference type="ChEBI" id="CHEBI:30616"/>
        <dbReference type="ChEBI" id="CHEBI:43474"/>
        <dbReference type="ChEBI" id="CHEBI:456216"/>
        <dbReference type="EC" id="5.6.2.3"/>
    </reaction>
</comment>
<proteinExistence type="inferred from homology"/>
<comment type="catalytic activity">
    <reaction evidence="2">
        <text>Couples ATP hydrolysis with the unwinding of duplex DNA by translocating in the 3'-5' direction.</text>
        <dbReference type="EC" id="5.6.2.4"/>
    </reaction>
</comment>
<dbReference type="InterPro" id="IPR027417">
    <property type="entry name" value="P-loop_NTPase"/>
</dbReference>
<evidence type="ECO:0000313" key="7">
    <source>
        <dbReference type="EMBL" id="AHF98461.1"/>
    </source>
</evidence>
<sequence>MTFVIGRDAERTSGAVGHLGNYRALDGSAGAQFHLDLDGPHAVSIVGKRGYGKSFTLGVIAEALARAPGVAPVLIDPMGVFDTLEESAGDDAVSVTVLERPSVNPETLDPRSWCALVGLDPESGAGGLLWRAAQETATLEAMRAHIDSADAPRSDVRAANNHLNLASSWGVFESDGVAVPDLSGSDVTVIDVSGMDAAPMNAICRGVAETLYGARVTDSIERLPWLMVDEAHTFFDGVAGPALETILTRGRAPGVSLVMATQRPGSVPEVGLSQSDIILSHRLTSRADLEALERARPTYMNTTLENRMPDAPGDVVVIDDATETTHAGRIRPRETPHGGESPRASDVFPAE</sequence>
<dbReference type="Pfam" id="PF01935">
    <property type="entry name" value="DUF87"/>
    <property type="match status" value="1"/>
</dbReference>
<evidence type="ECO:0000256" key="3">
    <source>
        <dbReference type="ARBA" id="ARBA00048954"/>
    </source>
</evidence>
<dbReference type="PANTHER" id="PTHR42957:SF1">
    <property type="entry name" value="HELICASE MJ1565-RELATED"/>
    <property type="match status" value="1"/>
</dbReference>
<dbReference type="OrthoDB" id="107033at2157"/>
<reference evidence="7 8" key="1">
    <citation type="submission" date="2014-01" db="EMBL/GenBank/DDBJ databases">
        <authorList>
            <consortium name="DOE Joint Genome Institute"/>
            <person name="Anderson I."/>
            <person name="Huntemann M."/>
            <person name="Han J."/>
            <person name="Chen A."/>
            <person name="Kyrpides N."/>
            <person name="Mavromatis K."/>
            <person name="Markowitz V."/>
            <person name="Palaniappan K."/>
            <person name="Ivanova N."/>
            <person name="Schaumberg A."/>
            <person name="Pati A."/>
            <person name="Liolios K."/>
            <person name="Nordberg H.P."/>
            <person name="Cantor M.N."/>
            <person name="Hua S.X."/>
            <person name="Woyke T."/>
        </authorList>
    </citation>
    <scope>NUCLEOTIDE SEQUENCE [LARGE SCALE GENOMIC DNA]</scope>
    <source>
        <strain evidence="7 8">XH-48</strain>
    </source>
</reference>
<dbReference type="RefSeq" id="WP_049951674.1">
    <property type="nucleotide sequence ID" value="NZ_CP007055.1"/>
</dbReference>
<dbReference type="SUPFAM" id="SSF52540">
    <property type="entry name" value="P-loop containing nucleoside triphosphate hydrolases"/>
    <property type="match status" value="1"/>
</dbReference>
<evidence type="ECO:0000256" key="2">
    <source>
        <dbReference type="ARBA" id="ARBA00034617"/>
    </source>
</evidence>
<evidence type="ECO:0000313" key="8">
    <source>
        <dbReference type="Proteomes" id="UP000019024"/>
    </source>
</evidence>
<dbReference type="GeneID" id="25144044"/>